<sequence length="174" mass="20214">MKSRTLSSQALFLLTLRRSEYSDEIARLNKKEDIILARRLKVFERQERVAESLLLKNRREAEQLEKTVLERSRQSMDLAQYDTMRAMARNSCYGEMRNGQSLAAVRLPQLGQGQLSRQHQQQQQQPRQTWRRSRVSRYNLNMMSMRAMKTGVREDKASLSADAGGGLRHVESIS</sequence>
<organism evidence="2 3">
    <name type="scientific">Paralvinella palmiformis</name>
    <dbReference type="NCBI Taxonomy" id="53620"/>
    <lineage>
        <taxon>Eukaryota</taxon>
        <taxon>Metazoa</taxon>
        <taxon>Spiralia</taxon>
        <taxon>Lophotrochozoa</taxon>
        <taxon>Annelida</taxon>
        <taxon>Polychaeta</taxon>
        <taxon>Sedentaria</taxon>
        <taxon>Canalipalpata</taxon>
        <taxon>Terebellida</taxon>
        <taxon>Terebelliformia</taxon>
        <taxon>Alvinellidae</taxon>
        <taxon>Paralvinella</taxon>
    </lineage>
</organism>
<comment type="caution">
    <text evidence="2">The sequence shown here is derived from an EMBL/GenBank/DDBJ whole genome shotgun (WGS) entry which is preliminary data.</text>
</comment>
<feature type="compositionally biased region" description="Low complexity" evidence="1">
    <location>
        <begin position="112"/>
        <end position="128"/>
    </location>
</feature>
<protein>
    <submittedName>
        <fullName evidence="2">Uncharacterized protein</fullName>
    </submittedName>
</protein>
<dbReference type="EMBL" id="JAODUP010000696">
    <property type="protein sequence ID" value="KAK2145199.1"/>
    <property type="molecule type" value="Genomic_DNA"/>
</dbReference>
<keyword evidence="3" id="KW-1185">Reference proteome</keyword>
<accession>A0AAD9J272</accession>
<evidence type="ECO:0000313" key="3">
    <source>
        <dbReference type="Proteomes" id="UP001208570"/>
    </source>
</evidence>
<dbReference type="Proteomes" id="UP001208570">
    <property type="component" value="Unassembled WGS sequence"/>
</dbReference>
<reference evidence="2" key="1">
    <citation type="journal article" date="2023" name="Mol. Biol. Evol.">
        <title>Third-Generation Sequencing Reveals the Adaptive Role of the Epigenome in Three Deep-Sea Polychaetes.</title>
        <authorList>
            <person name="Perez M."/>
            <person name="Aroh O."/>
            <person name="Sun Y."/>
            <person name="Lan Y."/>
            <person name="Juniper S.K."/>
            <person name="Young C.R."/>
            <person name="Angers B."/>
            <person name="Qian P.Y."/>
        </authorList>
    </citation>
    <scope>NUCLEOTIDE SEQUENCE</scope>
    <source>
        <strain evidence="2">P08H-3</strain>
    </source>
</reference>
<dbReference type="AlphaFoldDB" id="A0AAD9J272"/>
<feature type="region of interest" description="Disordered" evidence="1">
    <location>
        <begin position="112"/>
        <end position="132"/>
    </location>
</feature>
<gene>
    <name evidence="2" type="ORF">LSH36_696g01092</name>
</gene>
<evidence type="ECO:0000256" key="1">
    <source>
        <dbReference type="SAM" id="MobiDB-lite"/>
    </source>
</evidence>
<evidence type="ECO:0000313" key="2">
    <source>
        <dbReference type="EMBL" id="KAK2145199.1"/>
    </source>
</evidence>
<feature type="region of interest" description="Disordered" evidence="1">
    <location>
        <begin position="151"/>
        <end position="174"/>
    </location>
</feature>
<name>A0AAD9J272_9ANNE</name>
<proteinExistence type="predicted"/>